<sequence length="87" mass="10092">MGFERAKGRKLPSLRASYRRCFRSKCCNVRSDRQGTSSKKRSRTATKEPKKRLVQSLHLLAPAQRSRTATTKNGRRKANPRRLSQKY</sequence>
<dbReference type="Proteomes" id="UP000829196">
    <property type="component" value="Unassembled WGS sequence"/>
</dbReference>
<name>A0A8T3BFU5_DENNO</name>
<reference evidence="2" key="1">
    <citation type="journal article" date="2022" name="Front. Genet.">
        <title>Chromosome-Scale Assembly of the Dendrobium nobile Genome Provides Insights Into the Molecular Mechanism of the Biosynthesis of the Medicinal Active Ingredient of Dendrobium.</title>
        <authorList>
            <person name="Xu Q."/>
            <person name="Niu S.-C."/>
            <person name="Li K.-L."/>
            <person name="Zheng P.-J."/>
            <person name="Zhang X.-J."/>
            <person name="Jia Y."/>
            <person name="Liu Y."/>
            <person name="Niu Y.-X."/>
            <person name="Yu L.-H."/>
            <person name="Chen D.-F."/>
            <person name="Zhang G.-Q."/>
        </authorList>
    </citation>
    <scope>NUCLEOTIDE SEQUENCE</scope>
    <source>
        <tissue evidence="2">Leaf</tissue>
    </source>
</reference>
<feature type="compositionally biased region" description="Basic residues" evidence="1">
    <location>
        <begin position="38"/>
        <end position="53"/>
    </location>
</feature>
<proteinExistence type="predicted"/>
<evidence type="ECO:0000256" key="1">
    <source>
        <dbReference type="SAM" id="MobiDB-lite"/>
    </source>
</evidence>
<evidence type="ECO:0000313" key="2">
    <source>
        <dbReference type="EMBL" id="KAI0511264.1"/>
    </source>
</evidence>
<comment type="caution">
    <text evidence="2">The sequence shown here is derived from an EMBL/GenBank/DDBJ whole genome shotgun (WGS) entry which is preliminary data.</text>
</comment>
<protein>
    <submittedName>
        <fullName evidence="2">Uncharacterized protein</fullName>
    </submittedName>
</protein>
<gene>
    <name evidence="2" type="ORF">KFK09_011889</name>
</gene>
<evidence type="ECO:0000313" key="3">
    <source>
        <dbReference type="Proteomes" id="UP000829196"/>
    </source>
</evidence>
<accession>A0A8T3BFU5</accession>
<feature type="compositionally biased region" description="Basic residues" evidence="1">
    <location>
        <begin position="73"/>
        <end position="87"/>
    </location>
</feature>
<keyword evidence="3" id="KW-1185">Reference proteome</keyword>
<feature type="region of interest" description="Disordered" evidence="1">
    <location>
        <begin position="29"/>
        <end position="87"/>
    </location>
</feature>
<dbReference type="EMBL" id="JAGYWB010000009">
    <property type="protein sequence ID" value="KAI0511264.1"/>
    <property type="molecule type" value="Genomic_DNA"/>
</dbReference>
<dbReference type="AlphaFoldDB" id="A0A8T3BFU5"/>
<organism evidence="2 3">
    <name type="scientific">Dendrobium nobile</name>
    <name type="common">Orchid</name>
    <dbReference type="NCBI Taxonomy" id="94219"/>
    <lineage>
        <taxon>Eukaryota</taxon>
        <taxon>Viridiplantae</taxon>
        <taxon>Streptophyta</taxon>
        <taxon>Embryophyta</taxon>
        <taxon>Tracheophyta</taxon>
        <taxon>Spermatophyta</taxon>
        <taxon>Magnoliopsida</taxon>
        <taxon>Liliopsida</taxon>
        <taxon>Asparagales</taxon>
        <taxon>Orchidaceae</taxon>
        <taxon>Epidendroideae</taxon>
        <taxon>Malaxideae</taxon>
        <taxon>Dendrobiinae</taxon>
        <taxon>Dendrobium</taxon>
    </lineage>
</organism>